<keyword evidence="3" id="KW-1185">Reference proteome</keyword>
<keyword evidence="1" id="KW-0812">Transmembrane</keyword>
<proteinExistence type="predicted"/>
<keyword evidence="1" id="KW-1133">Transmembrane helix</keyword>
<evidence type="ECO:0000313" key="2">
    <source>
        <dbReference type="EMBL" id="CAG9319947.1"/>
    </source>
</evidence>
<gene>
    <name evidence="2" type="ORF">BSTOLATCC_MIC25190</name>
</gene>
<reference evidence="2" key="1">
    <citation type="submission" date="2021-09" db="EMBL/GenBank/DDBJ databases">
        <authorList>
            <consortium name="AG Swart"/>
            <person name="Singh M."/>
            <person name="Singh A."/>
            <person name="Seah K."/>
            <person name="Emmerich C."/>
        </authorList>
    </citation>
    <scope>NUCLEOTIDE SEQUENCE</scope>
    <source>
        <strain evidence="2">ATCC30299</strain>
    </source>
</reference>
<evidence type="ECO:0000313" key="3">
    <source>
        <dbReference type="Proteomes" id="UP001162131"/>
    </source>
</evidence>
<dbReference type="Proteomes" id="UP001162131">
    <property type="component" value="Unassembled WGS sequence"/>
</dbReference>
<accession>A0AAU9JGM3</accession>
<name>A0AAU9JGM3_9CILI</name>
<sequence length="75" mass="9498">MYISYWYPCQWAVYVSNFCLWIHYCWMWWNLKSTWHCFIYYFYQKITKAIINYFLRGYGVGNLKKCVPLNMEFFL</sequence>
<feature type="transmembrane region" description="Helical" evidence="1">
    <location>
        <begin position="12"/>
        <end position="31"/>
    </location>
</feature>
<protein>
    <submittedName>
        <fullName evidence="2">Uncharacterized protein</fullName>
    </submittedName>
</protein>
<evidence type="ECO:0000256" key="1">
    <source>
        <dbReference type="SAM" id="Phobius"/>
    </source>
</evidence>
<keyword evidence="1" id="KW-0472">Membrane</keyword>
<organism evidence="2 3">
    <name type="scientific">Blepharisma stoltei</name>
    <dbReference type="NCBI Taxonomy" id="1481888"/>
    <lineage>
        <taxon>Eukaryota</taxon>
        <taxon>Sar</taxon>
        <taxon>Alveolata</taxon>
        <taxon>Ciliophora</taxon>
        <taxon>Postciliodesmatophora</taxon>
        <taxon>Heterotrichea</taxon>
        <taxon>Heterotrichida</taxon>
        <taxon>Blepharismidae</taxon>
        <taxon>Blepharisma</taxon>
    </lineage>
</organism>
<comment type="caution">
    <text evidence="2">The sequence shown here is derived from an EMBL/GenBank/DDBJ whole genome shotgun (WGS) entry which is preliminary data.</text>
</comment>
<dbReference type="EMBL" id="CAJZBQ010000024">
    <property type="protein sequence ID" value="CAG9319947.1"/>
    <property type="molecule type" value="Genomic_DNA"/>
</dbReference>
<dbReference type="AlphaFoldDB" id="A0AAU9JGM3"/>